<evidence type="ECO:0000256" key="2">
    <source>
        <dbReference type="ARBA" id="ARBA00022741"/>
    </source>
</evidence>
<keyword evidence="2" id="KW-0547">Nucleotide-binding</keyword>
<dbReference type="PANTHER" id="PTHR19211">
    <property type="entry name" value="ATP-BINDING TRANSPORT PROTEIN-RELATED"/>
    <property type="match status" value="1"/>
</dbReference>
<dbReference type="Pfam" id="PF00005">
    <property type="entry name" value="ABC_tran"/>
    <property type="match status" value="2"/>
</dbReference>
<gene>
    <name evidence="6" type="ORF">RNAN_1932</name>
</gene>
<evidence type="ECO:0000256" key="3">
    <source>
        <dbReference type="ARBA" id="ARBA00022840"/>
    </source>
</evidence>
<comment type="caution">
    <text evidence="6">The sequence shown here is derived from an EMBL/GenBank/DDBJ whole genome shotgun (WGS) entry which is preliminary data.</text>
</comment>
<keyword evidence="1" id="KW-0677">Repeat</keyword>
<organism evidence="6 7">
    <name type="scientific">Rheinheimera nanhaiensis E407-8</name>
    <dbReference type="NCBI Taxonomy" id="562729"/>
    <lineage>
        <taxon>Bacteria</taxon>
        <taxon>Pseudomonadati</taxon>
        <taxon>Pseudomonadota</taxon>
        <taxon>Gammaproteobacteria</taxon>
        <taxon>Chromatiales</taxon>
        <taxon>Chromatiaceae</taxon>
        <taxon>Rheinheimera</taxon>
    </lineage>
</organism>
<protein>
    <submittedName>
        <fullName evidence="6">ABC transporter ATPase</fullName>
    </submittedName>
</protein>
<dbReference type="PANTHER" id="PTHR19211:SF6">
    <property type="entry name" value="BLL7188 PROTEIN"/>
    <property type="match status" value="1"/>
</dbReference>
<feature type="domain" description="ABC transporter" evidence="5">
    <location>
        <begin position="4"/>
        <end position="231"/>
    </location>
</feature>
<evidence type="ECO:0000313" key="7">
    <source>
        <dbReference type="Proteomes" id="UP000004374"/>
    </source>
</evidence>
<dbReference type="EMBL" id="BAFK01000009">
    <property type="protein sequence ID" value="GAB58944.1"/>
    <property type="molecule type" value="Genomic_DNA"/>
</dbReference>
<dbReference type="InterPro" id="IPR050611">
    <property type="entry name" value="ABCF"/>
</dbReference>
<evidence type="ECO:0000256" key="1">
    <source>
        <dbReference type="ARBA" id="ARBA00022737"/>
    </source>
</evidence>
<dbReference type="RefSeq" id="WP_008221111.1">
    <property type="nucleotide sequence ID" value="NZ_BAFK01000009.1"/>
</dbReference>
<dbReference type="SMART" id="SM00382">
    <property type="entry name" value="AAA"/>
    <property type="match status" value="2"/>
</dbReference>
<reference evidence="6 7" key="1">
    <citation type="journal article" date="2012" name="J. Bacteriol.">
        <title>Genome Sequence of the Protease-Producing Bacterium Rheinheimera nanhaiensis E407-8T, Isolated from Deep-Sea Sediment of the South China Sea.</title>
        <authorList>
            <person name="Zhang X.-Y."/>
            <person name="Zhang Y.-J."/>
            <person name="Qin Q.-L."/>
            <person name="Xie B.-B."/>
            <person name="Chen X.-L."/>
            <person name="Zhou B.-C."/>
            <person name="Zhang Y.-Z."/>
        </authorList>
    </citation>
    <scope>NUCLEOTIDE SEQUENCE [LARGE SCALE GENOMIC DNA]</scope>
    <source>
        <strain evidence="6 7">E407-8</strain>
    </source>
</reference>
<dbReference type="InterPro" id="IPR003593">
    <property type="entry name" value="AAA+_ATPase"/>
</dbReference>
<dbReference type="InterPro" id="IPR017871">
    <property type="entry name" value="ABC_transporter-like_CS"/>
</dbReference>
<dbReference type="STRING" id="562729.RNAN_1932"/>
<dbReference type="InterPro" id="IPR003439">
    <property type="entry name" value="ABC_transporter-like_ATP-bd"/>
</dbReference>
<sequence>MALFTFSSCSFSLANGDELYSNIQLQLDAGLTALIGRNGAGKSVLAAQLANQYPADGYLLTQLPPAHWQQQTIAELLGISTTLTALQHIAEGDYSDATLALIDQHWTLADDLRTELARLNADTDIWQPCSQLSGGQLSQLRLWWAFYQPKRLLILDEPSNHLDGTARQWLCQQLGRFLSRRNTAILLISHDRQLLQQVSVIYELNSLGLRRYGGNYAFYQQQHQFQQSALQQQRQQAEHKLAQQQRAAQNATERAAKRRQQGEKQRGSQASVLLDYQKNRAQQAVAARRGQEQQQLQQTQQQLQRLKAQQEVIKPQQFYLRTPLSASNKLLVNAVALRLARGTNAALNFSWRSQQRIQLQGANGCGKSSLLKTLAGTLQPASGELQLNCAVQYLDQHFSLLHPAGNALDNLQNYCSALSETNARTLLASVGLRGDKALTPAGQLSGGERMKLAMLMVSQHSDSLLLLDEPDNHLDLASKQLLAQALQQYPAGFVVVSHDPDFISELGIDTQLHLLPCKG</sequence>
<keyword evidence="7" id="KW-1185">Reference proteome</keyword>
<evidence type="ECO:0000256" key="4">
    <source>
        <dbReference type="SAM" id="MobiDB-lite"/>
    </source>
</evidence>
<accession>I1DY16</accession>
<feature type="region of interest" description="Disordered" evidence="4">
    <location>
        <begin position="236"/>
        <end position="271"/>
    </location>
</feature>
<dbReference type="PROSITE" id="PS50893">
    <property type="entry name" value="ABC_TRANSPORTER_2"/>
    <property type="match status" value="1"/>
</dbReference>
<dbReference type="Gene3D" id="3.40.50.300">
    <property type="entry name" value="P-loop containing nucleotide triphosphate hydrolases"/>
    <property type="match status" value="2"/>
</dbReference>
<keyword evidence="3" id="KW-0067">ATP-binding</keyword>
<dbReference type="GO" id="GO:0005524">
    <property type="term" value="F:ATP binding"/>
    <property type="evidence" value="ECO:0007669"/>
    <property type="project" value="UniProtKB-KW"/>
</dbReference>
<evidence type="ECO:0000259" key="5">
    <source>
        <dbReference type="PROSITE" id="PS50893"/>
    </source>
</evidence>
<dbReference type="Proteomes" id="UP000004374">
    <property type="component" value="Unassembled WGS sequence"/>
</dbReference>
<evidence type="ECO:0000313" key="6">
    <source>
        <dbReference type="EMBL" id="GAB58944.1"/>
    </source>
</evidence>
<proteinExistence type="predicted"/>
<dbReference type="GO" id="GO:0016887">
    <property type="term" value="F:ATP hydrolysis activity"/>
    <property type="evidence" value="ECO:0007669"/>
    <property type="project" value="InterPro"/>
</dbReference>
<dbReference type="PROSITE" id="PS00211">
    <property type="entry name" value="ABC_TRANSPORTER_1"/>
    <property type="match status" value="1"/>
</dbReference>
<dbReference type="InterPro" id="IPR027417">
    <property type="entry name" value="P-loop_NTPase"/>
</dbReference>
<name>I1DY16_9GAMM</name>
<dbReference type="AlphaFoldDB" id="I1DY16"/>
<dbReference type="SUPFAM" id="SSF52540">
    <property type="entry name" value="P-loop containing nucleoside triphosphate hydrolases"/>
    <property type="match status" value="2"/>
</dbReference>
<dbReference type="OrthoDB" id="9808609at2"/>